<evidence type="ECO:0000313" key="3">
    <source>
        <dbReference type="Proteomes" id="UP000278807"/>
    </source>
</evidence>
<organism evidence="4">
    <name type="scientific">Rodentolepis nana</name>
    <name type="common">Dwarf tapeworm</name>
    <name type="synonym">Hymenolepis nana</name>
    <dbReference type="NCBI Taxonomy" id="102285"/>
    <lineage>
        <taxon>Eukaryota</taxon>
        <taxon>Metazoa</taxon>
        <taxon>Spiralia</taxon>
        <taxon>Lophotrochozoa</taxon>
        <taxon>Platyhelminthes</taxon>
        <taxon>Cestoda</taxon>
        <taxon>Eucestoda</taxon>
        <taxon>Cyclophyllidea</taxon>
        <taxon>Hymenolepididae</taxon>
        <taxon>Rodentolepis</taxon>
    </lineage>
</organism>
<accession>A0A0R3TJZ7</accession>
<feature type="transmembrane region" description="Helical" evidence="1">
    <location>
        <begin position="47"/>
        <end position="66"/>
    </location>
</feature>
<reference evidence="2 3" key="2">
    <citation type="submission" date="2018-11" db="EMBL/GenBank/DDBJ databases">
        <authorList>
            <consortium name="Pathogen Informatics"/>
        </authorList>
    </citation>
    <scope>NUCLEOTIDE SEQUENCE [LARGE SCALE GENOMIC DNA]</scope>
</reference>
<evidence type="ECO:0000256" key="1">
    <source>
        <dbReference type="SAM" id="Phobius"/>
    </source>
</evidence>
<protein>
    <submittedName>
        <fullName evidence="4">Transmembrane protein</fullName>
    </submittedName>
</protein>
<keyword evidence="3" id="KW-1185">Reference proteome</keyword>
<keyword evidence="1" id="KW-1133">Transmembrane helix</keyword>
<reference evidence="4" key="1">
    <citation type="submission" date="2017-02" db="UniProtKB">
        <authorList>
            <consortium name="WormBaseParasite"/>
        </authorList>
    </citation>
    <scope>IDENTIFICATION</scope>
</reference>
<dbReference type="AlphaFoldDB" id="A0A0R3TJZ7"/>
<keyword evidence="1" id="KW-0812">Transmembrane</keyword>
<dbReference type="Proteomes" id="UP000278807">
    <property type="component" value="Unassembled WGS sequence"/>
</dbReference>
<keyword evidence="1" id="KW-0472">Membrane</keyword>
<evidence type="ECO:0000313" key="2">
    <source>
        <dbReference type="EMBL" id="VDO03302.1"/>
    </source>
</evidence>
<proteinExistence type="predicted"/>
<dbReference type="EMBL" id="UZAE01012054">
    <property type="protein sequence ID" value="VDO03302.1"/>
    <property type="molecule type" value="Genomic_DNA"/>
</dbReference>
<dbReference type="WBParaSite" id="HNAJ_0000744601-mRNA-1">
    <property type="protein sequence ID" value="HNAJ_0000744601-mRNA-1"/>
    <property type="gene ID" value="HNAJ_0000744601"/>
</dbReference>
<name>A0A0R3TJZ7_RODNA</name>
<sequence>MSGLTASLMPTYDLVRIYASRQGCLKAQAFGLTNIGVKLKCCKQSRILRILGVVFSYLIYGTWSVFHTVTCVICLSIQKVEAITAITTTAVLFLGNFTSASCYDSVGNSEIQNRIF</sequence>
<evidence type="ECO:0000313" key="4">
    <source>
        <dbReference type="WBParaSite" id="HNAJ_0000744601-mRNA-1"/>
    </source>
</evidence>
<gene>
    <name evidence="2" type="ORF">HNAJ_LOCUS7442</name>
</gene>